<evidence type="ECO:0000256" key="3">
    <source>
        <dbReference type="ARBA" id="ARBA00022692"/>
    </source>
</evidence>
<dbReference type="GO" id="GO:0044781">
    <property type="term" value="P:bacterial-type flagellum organization"/>
    <property type="evidence" value="ECO:0007669"/>
    <property type="project" value="InterPro"/>
</dbReference>
<dbReference type="EMBL" id="CZPZ01000001">
    <property type="protein sequence ID" value="CUS31603.1"/>
    <property type="molecule type" value="Genomic_DNA"/>
</dbReference>
<evidence type="ECO:0000256" key="1">
    <source>
        <dbReference type="ARBA" id="ARBA00004236"/>
    </source>
</evidence>
<sequence>MSSARRSVSSSYGEPPKGKPVIDLWESLFRTVSALAIVLVLMGIVAVTVRRVMGQRLGMAGGRPLVRLLASGYIAPRKTIALVSVAGEYLIVGTTATDLVPLGRINDSAELRELLALTSEKVSGETPPVSQERFGSWARRVLPDAWHRHKGLHDQ</sequence>
<dbReference type="STRING" id="1742973.COMA2_10196"/>
<dbReference type="InterPro" id="IPR022781">
    <property type="entry name" value="Flagellar_biosynth_FliO"/>
</dbReference>
<proteinExistence type="predicted"/>
<evidence type="ECO:0000313" key="7">
    <source>
        <dbReference type="EMBL" id="CUS31603.1"/>
    </source>
</evidence>
<reference evidence="8" key="1">
    <citation type="submission" date="2015-10" db="EMBL/GenBank/DDBJ databases">
        <authorList>
            <person name="Luecker S."/>
            <person name="Luecker S."/>
        </authorList>
    </citation>
    <scope>NUCLEOTIDE SEQUENCE [LARGE SCALE GENOMIC DNA]</scope>
</reference>
<keyword evidence="5 6" id="KW-0472">Membrane</keyword>
<evidence type="ECO:0000313" key="8">
    <source>
        <dbReference type="Proteomes" id="UP000198736"/>
    </source>
</evidence>
<keyword evidence="8" id="KW-1185">Reference proteome</keyword>
<organism evidence="7 8">
    <name type="scientific">Candidatus Nitrospira nitrificans</name>
    <dbReference type="NCBI Taxonomy" id="1742973"/>
    <lineage>
        <taxon>Bacteria</taxon>
        <taxon>Pseudomonadati</taxon>
        <taxon>Nitrospirota</taxon>
        <taxon>Nitrospiria</taxon>
        <taxon>Nitrospirales</taxon>
        <taxon>Nitrospiraceae</taxon>
        <taxon>Nitrospira</taxon>
    </lineage>
</organism>
<dbReference type="GO" id="GO:0016020">
    <property type="term" value="C:membrane"/>
    <property type="evidence" value="ECO:0007669"/>
    <property type="project" value="InterPro"/>
</dbReference>
<name>A0A0S4L1Q5_9BACT</name>
<keyword evidence="7" id="KW-0966">Cell projection</keyword>
<evidence type="ECO:0000256" key="2">
    <source>
        <dbReference type="ARBA" id="ARBA00022475"/>
    </source>
</evidence>
<gene>
    <name evidence="7" type="ORF">COMA2_10196</name>
</gene>
<keyword evidence="7" id="KW-0969">Cilium</keyword>
<keyword evidence="2" id="KW-1003">Cell membrane</keyword>
<keyword evidence="4 6" id="KW-1133">Transmembrane helix</keyword>
<evidence type="ECO:0000256" key="4">
    <source>
        <dbReference type="ARBA" id="ARBA00022989"/>
    </source>
</evidence>
<protein>
    <submittedName>
        <fullName evidence="7">Flagellar biosynthetic protein FliO, export component (Modular protein)</fullName>
    </submittedName>
</protein>
<keyword evidence="7" id="KW-0282">Flagellum</keyword>
<evidence type="ECO:0000256" key="6">
    <source>
        <dbReference type="SAM" id="Phobius"/>
    </source>
</evidence>
<dbReference type="Proteomes" id="UP000198736">
    <property type="component" value="Unassembled WGS sequence"/>
</dbReference>
<dbReference type="OrthoDB" id="9813644at2"/>
<dbReference type="Pfam" id="PF04347">
    <property type="entry name" value="FliO"/>
    <property type="match status" value="1"/>
</dbReference>
<feature type="transmembrane region" description="Helical" evidence="6">
    <location>
        <begin position="28"/>
        <end position="49"/>
    </location>
</feature>
<evidence type="ECO:0000256" key="5">
    <source>
        <dbReference type="ARBA" id="ARBA00023136"/>
    </source>
</evidence>
<keyword evidence="3 6" id="KW-0812">Transmembrane</keyword>
<dbReference type="AlphaFoldDB" id="A0A0S4L1Q5"/>
<accession>A0A0S4L1Q5</accession>
<comment type="subcellular location">
    <subcellularLocation>
        <location evidence="1">Cell membrane</location>
    </subcellularLocation>
</comment>